<feature type="domain" description="N-acetylmuramoyl-L-alanine amidase" evidence="3">
    <location>
        <begin position="183"/>
        <end position="334"/>
    </location>
</feature>
<proteinExistence type="inferred from homology"/>
<feature type="compositionally biased region" description="Low complexity" evidence="2">
    <location>
        <begin position="76"/>
        <end position="93"/>
    </location>
</feature>
<dbReference type="Gene3D" id="3.40.80.10">
    <property type="entry name" value="Peptidoglycan recognition protein-like"/>
    <property type="match status" value="1"/>
</dbReference>
<protein>
    <recommendedName>
        <fullName evidence="7">N-acetylmuramoyl-L-alanine amidase</fullName>
    </recommendedName>
</protein>
<evidence type="ECO:0000259" key="3">
    <source>
        <dbReference type="SMART" id="SM00644"/>
    </source>
</evidence>
<sequence length="388" mass="40071">MPEPPAGRLTPGAAFTSDSPVPDRHTPTTQASATPGTPHRHPPAPATAPPGTTEPDPLTSATAAPGATEPDPPGTAEPDPLTPATATPEATEPQPMGATEPDSLAYATAPYPLAPATAAPGATEPRPLAPATAGHGALGRRDLLTRAAAIAGGAALIGAADLARPRPARAVTAPRVYTRAEWDARPPTSPATIIKAPDHLIVHHMAFPNSTDYSLAHAFQLSRDCQDLHMDTNGWSDTGQQLTISRGGYVMEGRNRTLEAIGQRKNVFGAQCANENGHTLGIENEGTYTTELPPTALWNALVQTLAWLCDLYGLSPATAIVGHRDYNSTTQCPGDALYAQLPQLRSEVAGKLGLASAARTGSVTRSGLPGPRTLGDHGPAVGATEPRP</sequence>
<comment type="similarity">
    <text evidence="1">Belongs to the N-acetylmuramoyl-L-alanine amidase 2 family.</text>
</comment>
<evidence type="ECO:0000313" key="5">
    <source>
        <dbReference type="EMBL" id="GAA4631483.1"/>
    </source>
</evidence>
<comment type="caution">
    <text evidence="5">The sequence shown here is derived from an EMBL/GenBank/DDBJ whole genome shotgun (WGS) entry which is preliminary data.</text>
</comment>
<evidence type="ECO:0000313" key="6">
    <source>
        <dbReference type="Proteomes" id="UP001501442"/>
    </source>
</evidence>
<name>A0ABP8UJG5_9ACTN</name>
<feature type="region of interest" description="Disordered" evidence="2">
    <location>
        <begin position="360"/>
        <end position="388"/>
    </location>
</feature>
<dbReference type="SMART" id="SM00644">
    <property type="entry name" value="Ami_2"/>
    <property type="match status" value="1"/>
</dbReference>
<evidence type="ECO:0008006" key="7">
    <source>
        <dbReference type="Google" id="ProtNLM"/>
    </source>
</evidence>
<dbReference type="Pfam" id="PF01510">
    <property type="entry name" value="Amidase_2"/>
    <property type="match status" value="1"/>
</dbReference>
<reference evidence="6" key="1">
    <citation type="journal article" date="2019" name="Int. J. Syst. Evol. Microbiol.">
        <title>The Global Catalogue of Microorganisms (GCM) 10K type strain sequencing project: providing services to taxonomists for standard genome sequencing and annotation.</title>
        <authorList>
            <consortium name="The Broad Institute Genomics Platform"/>
            <consortium name="The Broad Institute Genome Sequencing Center for Infectious Disease"/>
            <person name="Wu L."/>
            <person name="Ma J."/>
        </authorList>
    </citation>
    <scope>NUCLEOTIDE SEQUENCE [LARGE SCALE GENOMIC DNA]</scope>
    <source>
        <strain evidence="6">JCM 17939</strain>
    </source>
</reference>
<dbReference type="RefSeq" id="WP_345434551.1">
    <property type="nucleotide sequence ID" value="NZ_BAABHK010000009.1"/>
</dbReference>
<dbReference type="Proteomes" id="UP001501442">
    <property type="component" value="Unassembled WGS sequence"/>
</dbReference>
<dbReference type="InterPro" id="IPR006619">
    <property type="entry name" value="PGRP_domain_met/bac"/>
</dbReference>
<dbReference type="CDD" id="cd06583">
    <property type="entry name" value="PGRP"/>
    <property type="match status" value="1"/>
</dbReference>
<gene>
    <name evidence="5" type="ORF">GCM10023196_061070</name>
</gene>
<organism evidence="5 6">
    <name type="scientific">Actinoallomurus vinaceus</name>
    <dbReference type="NCBI Taxonomy" id="1080074"/>
    <lineage>
        <taxon>Bacteria</taxon>
        <taxon>Bacillati</taxon>
        <taxon>Actinomycetota</taxon>
        <taxon>Actinomycetes</taxon>
        <taxon>Streptosporangiales</taxon>
        <taxon>Thermomonosporaceae</taxon>
        <taxon>Actinoallomurus</taxon>
    </lineage>
</organism>
<dbReference type="SMART" id="SM00701">
    <property type="entry name" value="PGRP"/>
    <property type="match status" value="1"/>
</dbReference>
<feature type="domain" description="Peptidoglycan recognition protein family" evidence="4">
    <location>
        <begin position="174"/>
        <end position="327"/>
    </location>
</feature>
<dbReference type="PANTHER" id="PTHR11022">
    <property type="entry name" value="PEPTIDOGLYCAN RECOGNITION PROTEIN"/>
    <property type="match status" value="1"/>
</dbReference>
<dbReference type="InterPro" id="IPR002502">
    <property type="entry name" value="Amidase_domain"/>
</dbReference>
<dbReference type="EMBL" id="BAABHK010000009">
    <property type="protein sequence ID" value="GAA4631483.1"/>
    <property type="molecule type" value="Genomic_DNA"/>
</dbReference>
<evidence type="ECO:0000256" key="1">
    <source>
        <dbReference type="ARBA" id="ARBA00007553"/>
    </source>
</evidence>
<accession>A0ABP8UJG5</accession>
<feature type="region of interest" description="Disordered" evidence="2">
    <location>
        <begin position="1"/>
        <end position="102"/>
    </location>
</feature>
<evidence type="ECO:0000259" key="4">
    <source>
        <dbReference type="SMART" id="SM00701"/>
    </source>
</evidence>
<feature type="region of interest" description="Disordered" evidence="2">
    <location>
        <begin position="116"/>
        <end position="135"/>
    </location>
</feature>
<dbReference type="SUPFAM" id="SSF55846">
    <property type="entry name" value="N-acetylmuramoyl-L-alanine amidase-like"/>
    <property type="match status" value="1"/>
</dbReference>
<keyword evidence="6" id="KW-1185">Reference proteome</keyword>
<dbReference type="InterPro" id="IPR015510">
    <property type="entry name" value="PGRP"/>
</dbReference>
<dbReference type="InterPro" id="IPR036505">
    <property type="entry name" value="Amidase/PGRP_sf"/>
</dbReference>
<evidence type="ECO:0000256" key="2">
    <source>
        <dbReference type="SAM" id="MobiDB-lite"/>
    </source>
</evidence>
<dbReference type="PANTHER" id="PTHR11022:SF41">
    <property type="entry name" value="PEPTIDOGLYCAN-RECOGNITION PROTEIN LC-RELATED"/>
    <property type="match status" value="1"/>
</dbReference>